<gene>
    <name evidence="11" type="primary">lepB</name>
    <name evidence="11" type="ORF">H9868_09435</name>
</gene>
<comment type="subcellular location">
    <subcellularLocation>
        <location evidence="2">Cell membrane</location>
        <topology evidence="2">Single-pass type II membrane protein</topology>
    </subcellularLocation>
    <subcellularLocation>
        <location evidence="9">Membrane</location>
        <topology evidence="9">Single-pass type II membrane protein</topology>
    </subcellularLocation>
</comment>
<dbReference type="Gene3D" id="2.10.109.10">
    <property type="entry name" value="Umud Fragment, subunit A"/>
    <property type="match status" value="1"/>
</dbReference>
<dbReference type="GO" id="GO:0004252">
    <property type="term" value="F:serine-type endopeptidase activity"/>
    <property type="evidence" value="ECO:0007669"/>
    <property type="project" value="InterPro"/>
</dbReference>
<dbReference type="EMBL" id="DXGA01000206">
    <property type="protein sequence ID" value="HIW94741.1"/>
    <property type="molecule type" value="Genomic_DNA"/>
</dbReference>
<comment type="catalytic activity">
    <reaction evidence="1 8">
        <text>Cleavage of hydrophobic, N-terminal signal or leader sequences from secreted and periplasmic proteins.</text>
        <dbReference type="EC" id="3.4.21.89"/>
    </reaction>
</comment>
<keyword evidence="8" id="KW-0472">Membrane</keyword>
<accession>A0A9D1UPZ9</accession>
<reference evidence="11" key="2">
    <citation type="submission" date="2021-04" db="EMBL/GenBank/DDBJ databases">
        <authorList>
            <person name="Gilroy R."/>
        </authorList>
    </citation>
    <scope>NUCLEOTIDE SEQUENCE</scope>
    <source>
        <strain evidence="11">ChiGjej6B6-1540</strain>
    </source>
</reference>
<dbReference type="GO" id="GO:0005886">
    <property type="term" value="C:plasma membrane"/>
    <property type="evidence" value="ECO:0007669"/>
    <property type="project" value="UniProtKB-SubCell"/>
</dbReference>
<dbReference type="InterPro" id="IPR019756">
    <property type="entry name" value="Pept_S26A_signal_pept_1_Ser-AS"/>
</dbReference>
<dbReference type="PANTHER" id="PTHR43390">
    <property type="entry name" value="SIGNAL PEPTIDASE I"/>
    <property type="match status" value="1"/>
</dbReference>
<dbReference type="PROSITE" id="PS00760">
    <property type="entry name" value="SPASE_I_2"/>
    <property type="match status" value="1"/>
</dbReference>
<dbReference type="InterPro" id="IPR019757">
    <property type="entry name" value="Pept_S26A_signal_pept_1_Lys-AS"/>
</dbReference>
<dbReference type="GO" id="GO:0006465">
    <property type="term" value="P:signal peptide processing"/>
    <property type="evidence" value="ECO:0007669"/>
    <property type="project" value="InterPro"/>
</dbReference>
<protein>
    <recommendedName>
        <fullName evidence="4 8">Signal peptidase I</fullName>
        <ecNumber evidence="4 8">3.4.21.89</ecNumber>
    </recommendedName>
</protein>
<feature type="transmembrane region" description="Helical" evidence="8">
    <location>
        <begin position="6"/>
        <end position="27"/>
    </location>
</feature>
<dbReference type="PANTHER" id="PTHR43390:SF1">
    <property type="entry name" value="CHLOROPLAST PROCESSING PEPTIDASE"/>
    <property type="match status" value="1"/>
</dbReference>
<dbReference type="Proteomes" id="UP000824192">
    <property type="component" value="Unassembled WGS sequence"/>
</dbReference>
<keyword evidence="8" id="KW-1133">Transmembrane helix</keyword>
<evidence type="ECO:0000256" key="7">
    <source>
        <dbReference type="PIRSR" id="PIRSR600223-1"/>
    </source>
</evidence>
<dbReference type="InterPro" id="IPR000223">
    <property type="entry name" value="Pept_S26A_signal_pept_1"/>
</dbReference>
<evidence type="ECO:0000256" key="9">
    <source>
        <dbReference type="RuleBase" id="RU362042"/>
    </source>
</evidence>
<feature type="active site" evidence="7">
    <location>
        <position position="77"/>
    </location>
</feature>
<evidence type="ECO:0000259" key="10">
    <source>
        <dbReference type="Pfam" id="PF10502"/>
    </source>
</evidence>
<dbReference type="CDD" id="cd06530">
    <property type="entry name" value="S26_SPase_I"/>
    <property type="match status" value="1"/>
</dbReference>
<feature type="active site" evidence="7">
    <location>
        <position position="36"/>
    </location>
</feature>
<dbReference type="SUPFAM" id="SSF51306">
    <property type="entry name" value="LexA/Signal peptidase"/>
    <property type="match status" value="1"/>
</dbReference>
<comment type="caution">
    <text evidence="11">The sequence shown here is derived from an EMBL/GenBank/DDBJ whole genome shotgun (WGS) entry which is preliminary data.</text>
</comment>
<evidence type="ECO:0000313" key="11">
    <source>
        <dbReference type="EMBL" id="HIW94741.1"/>
    </source>
</evidence>
<keyword evidence="8" id="KW-0812">Transmembrane</keyword>
<keyword evidence="5 8" id="KW-0645">Protease</keyword>
<evidence type="ECO:0000256" key="5">
    <source>
        <dbReference type="ARBA" id="ARBA00022670"/>
    </source>
</evidence>
<evidence type="ECO:0000256" key="8">
    <source>
        <dbReference type="RuleBase" id="RU003993"/>
    </source>
</evidence>
<name>A0A9D1UPZ9_9FIRM</name>
<dbReference type="Pfam" id="PF10502">
    <property type="entry name" value="Peptidase_S26"/>
    <property type="match status" value="1"/>
</dbReference>
<evidence type="ECO:0000256" key="4">
    <source>
        <dbReference type="ARBA" id="ARBA00013208"/>
    </source>
</evidence>
<dbReference type="InterPro" id="IPR019533">
    <property type="entry name" value="Peptidase_S26"/>
</dbReference>
<dbReference type="InterPro" id="IPR019758">
    <property type="entry name" value="Pept_S26A_signal_pept_1_CS"/>
</dbReference>
<evidence type="ECO:0000256" key="2">
    <source>
        <dbReference type="ARBA" id="ARBA00004401"/>
    </source>
</evidence>
<sequence>MKGDLFVWLQALMVCLVTLIVVFTFCGRVVGVKGDSMYPTLHDGDMLLLRSVGYTPKQGDIVVLNKKSGVFDEAIVKRIIAVGGQTVSIDYAAGTVTVDGQVLEDDYIAERMTVPPDPYLSIQEVTVPEGSVFVMGDNRNHSSDSRDQRLGTVDERYILGQAVMVFFPFQDIRLLG</sequence>
<dbReference type="GO" id="GO:0009003">
    <property type="term" value="F:signal peptidase activity"/>
    <property type="evidence" value="ECO:0007669"/>
    <property type="project" value="UniProtKB-EC"/>
</dbReference>
<proteinExistence type="inferred from homology"/>
<dbReference type="PROSITE" id="PS00761">
    <property type="entry name" value="SPASE_I_3"/>
    <property type="match status" value="1"/>
</dbReference>
<evidence type="ECO:0000313" key="12">
    <source>
        <dbReference type="Proteomes" id="UP000824192"/>
    </source>
</evidence>
<dbReference type="PROSITE" id="PS00501">
    <property type="entry name" value="SPASE_I_1"/>
    <property type="match status" value="1"/>
</dbReference>
<dbReference type="AlphaFoldDB" id="A0A9D1UPZ9"/>
<evidence type="ECO:0000256" key="3">
    <source>
        <dbReference type="ARBA" id="ARBA00009370"/>
    </source>
</evidence>
<comment type="similarity">
    <text evidence="3 9">Belongs to the peptidase S26 family.</text>
</comment>
<evidence type="ECO:0000256" key="1">
    <source>
        <dbReference type="ARBA" id="ARBA00000677"/>
    </source>
</evidence>
<keyword evidence="6 8" id="KW-0378">Hydrolase</keyword>
<dbReference type="PRINTS" id="PR00727">
    <property type="entry name" value="LEADERPTASE"/>
</dbReference>
<dbReference type="NCBIfam" id="TIGR02227">
    <property type="entry name" value="sigpep_I_bact"/>
    <property type="match status" value="1"/>
</dbReference>
<feature type="domain" description="Peptidase S26" evidence="10">
    <location>
        <begin position="8"/>
        <end position="167"/>
    </location>
</feature>
<reference evidence="11" key="1">
    <citation type="journal article" date="2021" name="PeerJ">
        <title>Extensive microbial diversity within the chicken gut microbiome revealed by metagenomics and culture.</title>
        <authorList>
            <person name="Gilroy R."/>
            <person name="Ravi A."/>
            <person name="Getino M."/>
            <person name="Pursley I."/>
            <person name="Horton D.L."/>
            <person name="Alikhan N.F."/>
            <person name="Baker D."/>
            <person name="Gharbi K."/>
            <person name="Hall N."/>
            <person name="Watson M."/>
            <person name="Adriaenssens E.M."/>
            <person name="Foster-Nyarko E."/>
            <person name="Jarju S."/>
            <person name="Secka A."/>
            <person name="Antonio M."/>
            <person name="Oren A."/>
            <person name="Chaudhuri R.R."/>
            <person name="La Ragione R."/>
            <person name="Hildebrand F."/>
            <person name="Pallen M.J."/>
        </authorList>
    </citation>
    <scope>NUCLEOTIDE SEQUENCE</scope>
    <source>
        <strain evidence="11">ChiGjej6B6-1540</strain>
    </source>
</reference>
<dbReference type="EC" id="3.4.21.89" evidence="4 8"/>
<dbReference type="InterPro" id="IPR036286">
    <property type="entry name" value="LexA/Signal_pep-like_sf"/>
</dbReference>
<organism evidence="11 12">
    <name type="scientific">Candidatus Flavonifractor merdipullorum</name>
    <dbReference type="NCBI Taxonomy" id="2838590"/>
    <lineage>
        <taxon>Bacteria</taxon>
        <taxon>Bacillati</taxon>
        <taxon>Bacillota</taxon>
        <taxon>Clostridia</taxon>
        <taxon>Eubacteriales</taxon>
        <taxon>Oscillospiraceae</taxon>
        <taxon>Flavonifractor</taxon>
    </lineage>
</organism>
<evidence type="ECO:0000256" key="6">
    <source>
        <dbReference type="ARBA" id="ARBA00022801"/>
    </source>
</evidence>